<organism evidence="1 2">
    <name type="scientific">Urbanus proteus nucleopolyhedrovirus</name>
    <dbReference type="NCBI Taxonomy" id="1675866"/>
    <lineage>
        <taxon>Viruses</taxon>
        <taxon>Viruses incertae sedis</taxon>
        <taxon>Naldaviricetes</taxon>
        <taxon>Lefavirales</taxon>
        <taxon>Baculoviridae</taxon>
        <taxon>Alphabaculovirus</taxon>
        <taxon>Alphabaculovirus urprotei</taxon>
    </lineage>
</organism>
<dbReference type="GeneID" id="27429913"/>
<dbReference type="KEGG" id="vg:27429913"/>
<gene>
    <name evidence="1" type="primary">bro-a</name>
</gene>
<reference evidence="1" key="1">
    <citation type="submission" date="2017-04" db="EMBL/GenBank/DDBJ databases">
        <title>Complete genome sequence of Urbanus proteus nucleopolyhedrovirus (UrprNPV).</title>
        <authorList>
            <person name="Santos E.R."/>
            <person name="Melo F.L."/>
            <person name="Sosa-Gomez D.R."/>
            <person name="Ribeiro B.M."/>
            <person name="Ardisson-Araujo D.M.P."/>
        </authorList>
    </citation>
    <scope>NUCLEOTIDE SEQUENCE [LARGE SCALE GENOMIC DNA]</scope>
    <source>
        <strain evidence="1">Southern Brazil</strain>
    </source>
</reference>
<dbReference type="RefSeq" id="YP_009250041.1">
    <property type="nucleotide sequence ID" value="NC_029997.2"/>
</dbReference>
<protein>
    <submittedName>
        <fullName evidence="1">BRO-A</fullName>
    </submittedName>
</protein>
<keyword evidence="2" id="KW-1185">Reference proteome</keyword>
<dbReference type="EMBL" id="KR011717">
    <property type="protein sequence ID" value="AKR17360.1"/>
    <property type="molecule type" value="Genomic_DNA"/>
</dbReference>
<accession>A0A162GUP6</accession>
<proteinExistence type="predicted"/>
<evidence type="ECO:0000313" key="2">
    <source>
        <dbReference type="Proteomes" id="UP000201861"/>
    </source>
</evidence>
<dbReference type="Proteomes" id="UP000201861">
    <property type="component" value="Segment"/>
</dbReference>
<evidence type="ECO:0000313" key="1">
    <source>
        <dbReference type="EMBL" id="AKR17360.1"/>
    </source>
</evidence>
<sequence length="128" mass="14906">MRALTLEQLKEKYDRDQNSSVFEESTFKALGFANFDDCRRRCMYENVRAAAKVIESLLSRWVVSQRNKLNVADDAKTRDNMNDEQVIHTMNHCTNYFIKNVFNIQLYDTACPPRPAIEPPPPPYSDVQ</sequence>
<name>A0A162GUP6_9ABAC</name>